<accession>A0A1M5AUS5</accession>
<organism evidence="2 3">
    <name type="scientific">Seinonella peptonophila</name>
    <dbReference type="NCBI Taxonomy" id="112248"/>
    <lineage>
        <taxon>Bacteria</taxon>
        <taxon>Bacillati</taxon>
        <taxon>Bacillota</taxon>
        <taxon>Bacilli</taxon>
        <taxon>Bacillales</taxon>
        <taxon>Thermoactinomycetaceae</taxon>
        <taxon>Seinonella</taxon>
    </lineage>
</organism>
<keyword evidence="2" id="KW-0418">Kinase</keyword>
<evidence type="ECO:0000313" key="3">
    <source>
        <dbReference type="Proteomes" id="UP000184476"/>
    </source>
</evidence>
<reference evidence="2 3" key="1">
    <citation type="submission" date="2016-11" db="EMBL/GenBank/DDBJ databases">
        <authorList>
            <person name="Jaros S."/>
            <person name="Januszkiewicz K."/>
            <person name="Wedrychowicz H."/>
        </authorList>
    </citation>
    <scope>NUCLEOTIDE SEQUENCE [LARGE SCALE GENOMIC DNA]</scope>
    <source>
        <strain evidence="2 3">DSM 44666</strain>
    </source>
</reference>
<dbReference type="AlphaFoldDB" id="A0A1M5AUS5"/>
<dbReference type="GO" id="GO:0004674">
    <property type="term" value="F:protein serine/threonine kinase activity"/>
    <property type="evidence" value="ECO:0007669"/>
    <property type="project" value="UniProtKB-KW"/>
</dbReference>
<dbReference type="STRING" id="112248.SAMN05444392_11614"/>
<dbReference type="PROSITE" id="PS50011">
    <property type="entry name" value="PROTEIN_KINASE_DOM"/>
    <property type="match status" value="1"/>
</dbReference>
<proteinExistence type="predicted"/>
<keyword evidence="2" id="KW-0723">Serine/threonine-protein kinase</keyword>
<dbReference type="GO" id="GO:0005524">
    <property type="term" value="F:ATP binding"/>
    <property type="evidence" value="ECO:0007669"/>
    <property type="project" value="InterPro"/>
</dbReference>
<dbReference type="SMART" id="SM00220">
    <property type="entry name" value="S_TKc"/>
    <property type="match status" value="1"/>
</dbReference>
<sequence>MGKEGYESIGMLTPALLESIQNQVGEKIEIIHSVRVRDGESYKVEIQKQAMLLKVTEQIERKNGFKKETQILKLIDATKNQTASYGQLNSRTWFLRPWIDGVSAWKRCSYVHDKPLDSASKEKFISDLLAMLQKSIDLKQVGYLHGDLQPNHYLFDSFGTVHLIDLETAVQVNIFPSGYRGALVHFVPPETAMGMIEGNKDIPLDVISEIYSFGAVAYFLYTNASPVAYSSSMEDTDYRSIPFEDKLKAIKAGRIRPFEYVRKDSRFTELELIISKCQSREKEERYQTFEALYSDLQLLQ</sequence>
<dbReference type="Gene3D" id="1.10.510.10">
    <property type="entry name" value="Transferase(Phosphotransferase) domain 1"/>
    <property type="match status" value="1"/>
</dbReference>
<keyword evidence="3" id="KW-1185">Reference proteome</keyword>
<name>A0A1M5AUS5_9BACL</name>
<dbReference type="SUPFAM" id="SSF56112">
    <property type="entry name" value="Protein kinase-like (PK-like)"/>
    <property type="match status" value="1"/>
</dbReference>
<dbReference type="InterPro" id="IPR000719">
    <property type="entry name" value="Prot_kinase_dom"/>
</dbReference>
<protein>
    <submittedName>
        <fullName evidence="2">Serine/threonine protein kinase</fullName>
    </submittedName>
</protein>
<dbReference type="OrthoDB" id="2988131at2"/>
<keyword evidence="2" id="KW-0808">Transferase</keyword>
<dbReference type="InterPro" id="IPR011009">
    <property type="entry name" value="Kinase-like_dom_sf"/>
</dbReference>
<feature type="domain" description="Protein kinase" evidence="1">
    <location>
        <begin position="1"/>
        <end position="299"/>
    </location>
</feature>
<evidence type="ECO:0000313" key="2">
    <source>
        <dbReference type="EMBL" id="SHF33973.1"/>
    </source>
</evidence>
<dbReference type="EMBL" id="FQVL01000016">
    <property type="protein sequence ID" value="SHF33973.1"/>
    <property type="molecule type" value="Genomic_DNA"/>
</dbReference>
<gene>
    <name evidence="2" type="ORF">SAMN05444392_11614</name>
</gene>
<evidence type="ECO:0000259" key="1">
    <source>
        <dbReference type="PROSITE" id="PS50011"/>
    </source>
</evidence>
<dbReference type="RefSeq" id="WP_073157599.1">
    <property type="nucleotide sequence ID" value="NZ_FQVL01000016.1"/>
</dbReference>
<dbReference type="Proteomes" id="UP000184476">
    <property type="component" value="Unassembled WGS sequence"/>
</dbReference>